<keyword evidence="2" id="KW-1185">Reference proteome</keyword>
<evidence type="ECO:0008006" key="3">
    <source>
        <dbReference type="Google" id="ProtNLM"/>
    </source>
</evidence>
<dbReference type="Pfam" id="PF04325">
    <property type="entry name" value="DUF465"/>
    <property type="match status" value="1"/>
</dbReference>
<dbReference type="EMBL" id="BMII01000038">
    <property type="protein sequence ID" value="GGB72788.1"/>
    <property type="molecule type" value="Genomic_DNA"/>
</dbReference>
<accession>A0ABQ1JMN9</accession>
<dbReference type="InterPro" id="IPR007420">
    <property type="entry name" value="DUF465"/>
</dbReference>
<comment type="caution">
    <text evidence="1">The sequence shown here is derived from an EMBL/GenBank/DDBJ whole genome shotgun (WGS) entry which is preliminary data.</text>
</comment>
<dbReference type="RefSeq" id="WP_188740731.1">
    <property type="nucleotide sequence ID" value="NZ_BMII01000038.1"/>
</dbReference>
<dbReference type="Proteomes" id="UP000617555">
    <property type="component" value="Unassembled WGS sequence"/>
</dbReference>
<evidence type="ECO:0000313" key="2">
    <source>
        <dbReference type="Proteomes" id="UP000617555"/>
    </source>
</evidence>
<reference evidence="2" key="1">
    <citation type="journal article" date="2019" name="Int. J. Syst. Evol. Microbiol.">
        <title>The Global Catalogue of Microorganisms (GCM) 10K type strain sequencing project: providing services to taxonomists for standard genome sequencing and annotation.</title>
        <authorList>
            <consortium name="The Broad Institute Genomics Platform"/>
            <consortium name="The Broad Institute Genome Sequencing Center for Infectious Disease"/>
            <person name="Wu L."/>
            <person name="Ma J."/>
        </authorList>
    </citation>
    <scope>NUCLEOTIDE SEQUENCE [LARGE SCALE GENOMIC DNA]</scope>
    <source>
        <strain evidence="2">CGMCC 1.15339</strain>
    </source>
</reference>
<gene>
    <name evidence="1" type="ORF">GCM10011607_36560</name>
</gene>
<proteinExistence type="predicted"/>
<sequence length="80" mass="9350">MLGENHFLVLDFPEFTQRITELNAADSQFAADANQYHELDLEIRTLELGGSPINDEDMHQLKHRRSLLKDSLYQRLHQSQ</sequence>
<organism evidence="1 2">
    <name type="scientific">Shewanella inventionis</name>
    <dbReference type="NCBI Taxonomy" id="1738770"/>
    <lineage>
        <taxon>Bacteria</taxon>
        <taxon>Pseudomonadati</taxon>
        <taxon>Pseudomonadota</taxon>
        <taxon>Gammaproteobacteria</taxon>
        <taxon>Alteromonadales</taxon>
        <taxon>Shewanellaceae</taxon>
        <taxon>Shewanella</taxon>
    </lineage>
</organism>
<protein>
    <recommendedName>
        <fullName evidence="3">DUF465 domain-containing protein</fullName>
    </recommendedName>
</protein>
<evidence type="ECO:0000313" key="1">
    <source>
        <dbReference type="EMBL" id="GGB72788.1"/>
    </source>
</evidence>
<dbReference type="Gene3D" id="6.10.280.50">
    <property type="match status" value="1"/>
</dbReference>
<name>A0ABQ1JMN9_9GAMM</name>
<dbReference type="InterPro" id="IPR038444">
    <property type="entry name" value="DUF465_sf"/>
</dbReference>